<gene>
    <name evidence="4" type="ORF">VB854_10385</name>
</gene>
<feature type="compositionally biased region" description="Polar residues" evidence="1">
    <location>
        <begin position="138"/>
        <end position="150"/>
    </location>
</feature>
<dbReference type="RefSeq" id="WP_323223253.1">
    <property type="nucleotide sequence ID" value="NZ_JAYGHT010000028.1"/>
</dbReference>
<dbReference type="InterPro" id="IPR001119">
    <property type="entry name" value="SLH_dom"/>
</dbReference>
<dbReference type="PROSITE" id="PS51272">
    <property type="entry name" value="SLH"/>
    <property type="match status" value="3"/>
</dbReference>
<reference evidence="4 5" key="1">
    <citation type="submission" date="2023-12" db="EMBL/GenBank/DDBJ databases">
        <title>Baltic Sea Cyanobacteria.</title>
        <authorList>
            <person name="Delbaje E."/>
            <person name="Fewer D.P."/>
            <person name="Shishido T.K."/>
        </authorList>
    </citation>
    <scope>NUCLEOTIDE SEQUENCE [LARGE SCALE GENOMIC DNA]</scope>
    <source>
        <strain evidence="4 5">CCNP 1315</strain>
    </source>
</reference>
<feature type="region of interest" description="Disordered" evidence="1">
    <location>
        <begin position="157"/>
        <end position="233"/>
    </location>
</feature>
<comment type="caution">
    <text evidence="4">The sequence shown here is derived from an EMBL/GenBank/DDBJ whole genome shotgun (WGS) entry which is preliminary data.</text>
</comment>
<feature type="domain" description="SLH" evidence="3">
    <location>
        <begin position="240"/>
        <end position="303"/>
    </location>
</feature>
<dbReference type="Pfam" id="PF00395">
    <property type="entry name" value="SLH"/>
    <property type="match status" value="3"/>
</dbReference>
<dbReference type="EMBL" id="JAYGHT010000028">
    <property type="protein sequence ID" value="MEA5519357.1"/>
    <property type="molecule type" value="Genomic_DNA"/>
</dbReference>
<name>A0ABU5TXC0_9CYAN</name>
<feature type="domain" description="SLH" evidence="3">
    <location>
        <begin position="366"/>
        <end position="430"/>
    </location>
</feature>
<evidence type="ECO:0000259" key="3">
    <source>
        <dbReference type="PROSITE" id="PS51272"/>
    </source>
</evidence>
<organism evidence="4 5">
    <name type="scientific">Limnoraphis robusta CCNP1315</name>
    <dbReference type="NCBI Taxonomy" id="3110306"/>
    <lineage>
        <taxon>Bacteria</taxon>
        <taxon>Bacillati</taxon>
        <taxon>Cyanobacteriota</taxon>
        <taxon>Cyanophyceae</taxon>
        <taxon>Oscillatoriophycideae</taxon>
        <taxon>Oscillatoriales</taxon>
        <taxon>Sirenicapillariaceae</taxon>
        <taxon>Limnoraphis</taxon>
    </lineage>
</organism>
<protein>
    <submittedName>
        <fullName evidence="4">S-layer homology domain-containing protein</fullName>
    </submittedName>
</protein>
<evidence type="ECO:0000256" key="1">
    <source>
        <dbReference type="SAM" id="MobiDB-lite"/>
    </source>
</evidence>
<sequence>MSNSLPPNSSSPQASSRNNDEWIAVLIALLAMGGILFWVLGKDAKAYRQKFTSPAILPTPQSSVSDQFNLSQVLENSLLQHRQQQASPQRVSVPATSSGNVFQSFSPAPTPESPSRSTDVSPAWWMITPFFFTPPDASESQENPGSQTTIVPIPTQESTTTQPQTAASPQSQQQAAQPQTAASPQSQQQAAQPQTAASPQSQQQAAQPQTQASPQSQQQAAQPDIKASPQSKAEIPTPVPFFVLSDVPSEFWAKEFIEYTTENQIIVPYNDGTFQPDKPITRAELAAQLENAFIPQKDQSAQLNYKDVKPDNWAQQAIVDVTQTGFMRGYPGEIFLPNEVVPRVQVLVALVSGLDLKPPRNPEETLKVYQDADQIPKWAVEKIAAATEAGLVVNHPEQNTLNPNQPATRAEVSAMIYQALVESGKAEPISSDYIVKPNN</sequence>
<keyword evidence="2" id="KW-1133">Transmembrane helix</keyword>
<dbReference type="Proteomes" id="UP001301728">
    <property type="component" value="Unassembled WGS sequence"/>
</dbReference>
<dbReference type="PANTHER" id="PTHR43308">
    <property type="entry name" value="OUTER MEMBRANE PROTEIN ALPHA-RELATED"/>
    <property type="match status" value="1"/>
</dbReference>
<accession>A0ABU5TXC0</accession>
<keyword evidence="5" id="KW-1185">Reference proteome</keyword>
<keyword evidence="2" id="KW-0812">Transmembrane</keyword>
<feature type="region of interest" description="Disordered" evidence="1">
    <location>
        <begin position="80"/>
        <end position="120"/>
    </location>
</feature>
<evidence type="ECO:0000256" key="2">
    <source>
        <dbReference type="SAM" id="Phobius"/>
    </source>
</evidence>
<feature type="domain" description="SLH" evidence="3">
    <location>
        <begin position="304"/>
        <end position="364"/>
    </location>
</feature>
<dbReference type="PANTHER" id="PTHR43308:SF5">
    <property type="entry name" value="S-LAYER PROTEIN _ PEPTIDOGLYCAN ENDO-BETA-N-ACETYLGLUCOSAMINIDASE"/>
    <property type="match status" value="1"/>
</dbReference>
<feature type="region of interest" description="Disordered" evidence="1">
    <location>
        <begin position="133"/>
        <end position="152"/>
    </location>
</feature>
<evidence type="ECO:0000313" key="5">
    <source>
        <dbReference type="Proteomes" id="UP001301728"/>
    </source>
</evidence>
<evidence type="ECO:0000313" key="4">
    <source>
        <dbReference type="EMBL" id="MEA5519357.1"/>
    </source>
</evidence>
<keyword evidence="2" id="KW-0472">Membrane</keyword>
<dbReference type="InterPro" id="IPR051465">
    <property type="entry name" value="Cell_Envelope_Struct_Comp"/>
</dbReference>
<feature type="compositionally biased region" description="Low complexity" evidence="1">
    <location>
        <begin position="158"/>
        <end position="223"/>
    </location>
</feature>
<proteinExistence type="predicted"/>
<feature type="transmembrane region" description="Helical" evidence="2">
    <location>
        <begin position="22"/>
        <end position="40"/>
    </location>
</feature>